<dbReference type="Proteomes" id="UP000095283">
    <property type="component" value="Unplaced"/>
</dbReference>
<keyword evidence="1" id="KW-1185">Reference proteome</keyword>
<name>A0A1I7WCW6_HETBA</name>
<evidence type="ECO:0000313" key="2">
    <source>
        <dbReference type="WBParaSite" id="Hba_02583"/>
    </source>
</evidence>
<dbReference type="AlphaFoldDB" id="A0A1I7WCW6"/>
<organism evidence="1 2">
    <name type="scientific">Heterorhabditis bacteriophora</name>
    <name type="common">Entomopathogenic nematode worm</name>
    <dbReference type="NCBI Taxonomy" id="37862"/>
    <lineage>
        <taxon>Eukaryota</taxon>
        <taxon>Metazoa</taxon>
        <taxon>Ecdysozoa</taxon>
        <taxon>Nematoda</taxon>
        <taxon>Chromadorea</taxon>
        <taxon>Rhabditida</taxon>
        <taxon>Rhabditina</taxon>
        <taxon>Rhabditomorpha</taxon>
        <taxon>Strongyloidea</taxon>
        <taxon>Heterorhabditidae</taxon>
        <taxon>Heterorhabditis</taxon>
    </lineage>
</organism>
<sequence>MDSTSLKERKTPDMTLHIEEYAIRKNEKRVFY</sequence>
<reference evidence="2" key="1">
    <citation type="submission" date="2016-11" db="UniProtKB">
        <authorList>
            <consortium name="WormBaseParasite"/>
        </authorList>
    </citation>
    <scope>IDENTIFICATION</scope>
</reference>
<dbReference type="WBParaSite" id="Hba_02583">
    <property type="protein sequence ID" value="Hba_02583"/>
    <property type="gene ID" value="Hba_02583"/>
</dbReference>
<evidence type="ECO:0000313" key="1">
    <source>
        <dbReference type="Proteomes" id="UP000095283"/>
    </source>
</evidence>
<protein>
    <submittedName>
        <fullName evidence="2">Transposase</fullName>
    </submittedName>
</protein>
<accession>A0A1I7WCW6</accession>
<proteinExistence type="predicted"/>